<protein>
    <recommendedName>
        <fullName evidence="6">Retinoblastoma-associated protein A domain protein</fullName>
    </recommendedName>
</protein>
<dbReference type="Proteomes" id="UP001303046">
    <property type="component" value="Unassembled WGS sequence"/>
</dbReference>
<evidence type="ECO:0000259" key="3">
    <source>
        <dbReference type="SMART" id="SM01368"/>
    </source>
</evidence>
<organism evidence="4 5">
    <name type="scientific">Necator americanus</name>
    <name type="common">Human hookworm</name>
    <dbReference type="NCBI Taxonomy" id="51031"/>
    <lineage>
        <taxon>Eukaryota</taxon>
        <taxon>Metazoa</taxon>
        <taxon>Ecdysozoa</taxon>
        <taxon>Nematoda</taxon>
        <taxon>Chromadorea</taxon>
        <taxon>Rhabditida</taxon>
        <taxon>Rhabditina</taxon>
        <taxon>Rhabditomorpha</taxon>
        <taxon>Strongyloidea</taxon>
        <taxon>Ancylostomatidae</taxon>
        <taxon>Bunostominae</taxon>
        <taxon>Necator</taxon>
    </lineage>
</organism>
<dbReference type="InterPro" id="IPR028309">
    <property type="entry name" value="RB_fam"/>
</dbReference>
<evidence type="ECO:0000313" key="4">
    <source>
        <dbReference type="EMBL" id="KAK6727760.1"/>
    </source>
</evidence>
<dbReference type="Pfam" id="PF01858">
    <property type="entry name" value="RB_A"/>
    <property type="match status" value="1"/>
</dbReference>
<evidence type="ECO:0000259" key="2">
    <source>
        <dbReference type="SMART" id="SM01367"/>
    </source>
</evidence>
<evidence type="ECO:0008006" key="6">
    <source>
        <dbReference type="Google" id="ProtNLM"/>
    </source>
</evidence>
<dbReference type="InterPro" id="IPR002720">
    <property type="entry name" value="RB_A"/>
</dbReference>
<dbReference type="PANTHER" id="PTHR13742:SF17">
    <property type="entry name" value="RE32990P-RELATED"/>
    <property type="match status" value="1"/>
</dbReference>
<dbReference type="SUPFAM" id="SSF47954">
    <property type="entry name" value="Cyclin-like"/>
    <property type="match status" value="1"/>
</dbReference>
<proteinExistence type="predicted"/>
<dbReference type="EMBL" id="JAVFWL010000001">
    <property type="protein sequence ID" value="KAK6727760.1"/>
    <property type="molecule type" value="Genomic_DNA"/>
</dbReference>
<dbReference type="InterPro" id="IPR036915">
    <property type="entry name" value="Cyclin-like_sf"/>
</dbReference>
<feature type="domain" description="Retinoblastoma-associated protein A-box" evidence="3">
    <location>
        <begin position="407"/>
        <end position="542"/>
    </location>
</feature>
<feature type="region of interest" description="Disordered" evidence="1">
    <location>
        <begin position="1"/>
        <end position="23"/>
    </location>
</feature>
<name>A0ABR1BQV4_NECAM</name>
<accession>A0ABR1BQV4</accession>
<feature type="domain" description="Retinoblastoma-associated protein N-terminal" evidence="2">
    <location>
        <begin position="104"/>
        <end position="225"/>
    </location>
</feature>
<dbReference type="PANTHER" id="PTHR13742">
    <property type="entry name" value="RETINOBLASTOMA-ASSOCIATED PROTEIN RB -RELATED"/>
    <property type="match status" value="1"/>
</dbReference>
<dbReference type="SMART" id="SM01367">
    <property type="entry name" value="DUF3452"/>
    <property type="match status" value="1"/>
</dbReference>
<sequence length="543" mass="62546">MEAADEALSDDKELKTVSPDFTISDSNEGRVEEEVLEYTHEIPPPDEGFLQVCLAIDPNMSETLRDAVWTQLYTMSEKVDLDDETIAYVACAFYCIMLEMEKFHQRPFPYSMLTILKICSVSVMEFFDKLSRWIDIATSSKRIQEHSLKIQSSLAVSVVIFKKLLPIFRTLFQYVPSGSTQSFDSNSLFTLVWLIIVIMKKSLSTEDLLTCFHMMLCVVELVYKDLCFHECDEHIDQESVNHMMEDKDGVRVLEVLCRSFDGVLLDAKHLRTHWFNTKRENILPNLNYKDLDIPANYEHYLDYLNEVYNNTMLRKGELDERMFIPPDIATVFDPASDFSAVELLRRGSSDSRFADAELLLTMSTQNCLEKLADVKRPPSRSDAKSYIISSQQLRPLCPMTQTDRAATPAQKLNPLVPSDFKLEGSSLQRCCLQMRDNPVSLITLSADMMGERFVERVTAECGDRDEPFDPVISLAPEEHREAMTTLFFVLVERIVLEERKRNPERDLEGLLRKEEFLSAVFCCAMELVLFVQESERVFPWCLE</sequence>
<gene>
    <name evidence="4" type="primary">Necator_chrI.g1568</name>
    <name evidence="4" type="ORF">RB195_005442</name>
</gene>
<comment type="caution">
    <text evidence="4">The sequence shown here is derived from an EMBL/GenBank/DDBJ whole genome shotgun (WGS) entry which is preliminary data.</text>
</comment>
<dbReference type="Gene3D" id="1.10.472.10">
    <property type="entry name" value="Cyclin-like"/>
    <property type="match status" value="1"/>
</dbReference>
<dbReference type="InterPro" id="IPR024599">
    <property type="entry name" value="RB_N"/>
</dbReference>
<evidence type="ECO:0000313" key="5">
    <source>
        <dbReference type="Proteomes" id="UP001303046"/>
    </source>
</evidence>
<dbReference type="Pfam" id="PF11934">
    <property type="entry name" value="DUF3452"/>
    <property type="match status" value="1"/>
</dbReference>
<reference evidence="4 5" key="1">
    <citation type="submission" date="2023-08" db="EMBL/GenBank/DDBJ databases">
        <title>A Necator americanus chromosomal reference genome.</title>
        <authorList>
            <person name="Ilik V."/>
            <person name="Petrzelkova K.J."/>
            <person name="Pardy F."/>
            <person name="Fuh T."/>
            <person name="Niatou-Singa F.S."/>
            <person name="Gouil Q."/>
            <person name="Baker L."/>
            <person name="Ritchie M.E."/>
            <person name="Jex A.R."/>
            <person name="Gazzola D."/>
            <person name="Li H."/>
            <person name="Toshio Fujiwara R."/>
            <person name="Zhan B."/>
            <person name="Aroian R.V."/>
            <person name="Pafco B."/>
            <person name="Schwarz E.M."/>
        </authorList>
    </citation>
    <scope>NUCLEOTIDE SEQUENCE [LARGE SCALE GENOMIC DNA]</scope>
    <source>
        <strain evidence="4 5">Aroian</strain>
        <tissue evidence="4">Whole animal</tissue>
    </source>
</reference>
<dbReference type="SMART" id="SM01368">
    <property type="entry name" value="RB_A"/>
    <property type="match status" value="1"/>
</dbReference>
<evidence type="ECO:0000256" key="1">
    <source>
        <dbReference type="SAM" id="MobiDB-lite"/>
    </source>
</evidence>
<dbReference type="Gene3D" id="1.10.472.140">
    <property type="match status" value="1"/>
</dbReference>
<keyword evidence="5" id="KW-1185">Reference proteome</keyword>